<gene>
    <name evidence="2" type="ORF">C2845_PM05G06520</name>
</gene>
<dbReference type="Proteomes" id="UP000275267">
    <property type="component" value="Unassembled WGS sequence"/>
</dbReference>
<feature type="region of interest" description="Disordered" evidence="1">
    <location>
        <begin position="42"/>
        <end position="65"/>
    </location>
</feature>
<feature type="compositionally biased region" description="Polar residues" evidence="1">
    <location>
        <begin position="42"/>
        <end position="56"/>
    </location>
</feature>
<accession>A0A3L6SX29</accession>
<dbReference type="AlphaFoldDB" id="A0A3L6SX29"/>
<proteinExistence type="predicted"/>
<comment type="caution">
    <text evidence="2">The sequence shown here is derived from an EMBL/GenBank/DDBJ whole genome shotgun (WGS) entry which is preliminary data.</text>
</comment>
<sequence>MKLDAARFRGHQGGIFKGPCGDDVHAMLVVGYAETVKGTPSVINGATRASSTSSGESAPPAACAA</sequence>
<organism evidence="2 3">
    <name type="scientific">Panicum miliaceum</name>
    <name type="common">Proso millet</name>
    <name type="synonym">Broomcorn millet</name>
    <dbReference type="NCBI Taxonomy" id="4540"/>
    <lineage>
        <taxon>Eukaryota</taxon>
        <taxon>Viridiplantae</taxon>
        <taxon>Streptophyta</taxon>
        <taxon>Embryophyta</taxon>
        <taxon>Tracheophyta</taxon>
        <taxon>Spermatophyta</taxon>
        <taxon>Magnoliopsida</taxon>
        <taxon>Liliopsida</taxon>
        <taxon>Poales</taxon>
        <taxon>Poaceae</taxon>
        <taxon>PACMAD clade</taxon>
        <taxon>Panicoideae</taxon>
        <taxon>Panicodae</taxon>
        <taxon>Paniceae</taxon>
        <taxon>Panicinae</taxon>
        <taxon>Panicum</taxon>
        <taxon>Panicum sect. Panicum</taxon>
    </lineage>
</organism>
<protein>
    <submittedName>
        <fullName evidence="2">Uncharacterized protein</fullName>
    </submittedName>
</protein>
<evidence type="ECO:0000256" key="1">
    <source>
        <dbReference type="SAM" id="MobiDB-lite"/>
    </source>
</evidence>
<name>A0A3L6SX29_PANMI</name>
<keyword evidence="3" id="KW-1185">Reference proteome</keyword>
<dbReference type="EMBL" id="PQIB02000003">
    <property type="protein sequence ID" value="RLN28863.1"/>
    <property type="molecule type" value="Genomic_DNA"/>
</dbReference>
<evidence type="ECO:0000313" key="2">
    <source>
        <dbReference type="EMBL" id="RLN28863.1"/>
    </source>
</evidence>
<reference evidence="3" key="1">
    <citation type="journal article" date="2019" name="Nat. Commun.">
        <title>The genome of broomcorn millet.</title>
        <authorList>
            <person name="Zou C."/>
            <person name="Miki D."/>
            <person name="Li D."/>
            <person name="Tang Q."/>
            <person name="Xiao L."/>
            <person name="Rajput S."/>
            <person name="Deng P."/>
            <person name="Jia W."/>
            <person name="Huang R."/>
            <person name="Zhang M."/>
            <person name="Sun Y."/>
            <person name="Hu J."/>
            <person name="Fu X."/>
            <person name="Schnable P.S."/>
            <person name="Li F."/>
            <person name="Zhang H."/>
            <person name="Feng B."/>
            <person name="Zhu X."/>
            <person name="Liu R."/>
            <person name="Schnable J.C."/>
            <person name="Zhu J.-K."/>
            <person name="Zhang H."/>
        </authorList>
    </citation>
    <scope>NUCLEOTIDE SEQUENCE [LARGE SCALE GENOMIC DNA]</scope>
</reference>
<evidence type="ECO:0000313" key="3">
    <source>
        <dbReference type="Proteomes" id="UP000275267"/>
    </source>
</evidence>